<organism evidence="7 8">
    <name type="scientific">Nesterenkonia sedimenti</name>
    <dbReference type="NCBI Taxonomy" id="1463632"/>
    <lineage>
        <taxon>Bacteria</taxon>
        <taxon>Bacillati</taxon>
        <taxon>Actinomycetota</taxon>
        <taxon>Actinomycetes</taxon>
        <taxon>Micrococcales</taxon>
        <taxon>Micrococcaceae</taxon>
        <taxon>Nesterenkonia</taxon>
    </lineage>
</organism>
<feature type="transmembrane region" description="Helical" evidence="6">
    <location>
        <begin position="30"/>
        <end position="50"/>
    </location>
</feature>
<protein>
    <submittedName>
        <fullName evidence="7">YitT family protein</fullName>
    </submittedName>
</protein>
<evidence type="ECO:0000256" key="3">
    <source>
        <dbReference type="ARBA" id="ARBA00022692"/>
    </source>
</evidence>
<evidence type="ECO:0000256" key="6">
    <source>
        <dbReference type="SAM" id="Phobius"/>
    </source>
</evidence>
<dbReference type="InterPro" id="IPR003740">
    <property type="entry name" value="YitT"/>
</dbReference>
<dbReference type="Proteomes" id="UP000523139">
    <property type="component" value="Unassembled WGS sequence"/>
</dbReference>
<evidence type="ECO:0000313" key="8">
    <source>
        <dbReference type="Proteomes" id="UP000523139"/>
    </source>
</evidence>
<dbReference type="EMBL" id="JABAHY010000007">
    <property type="protein sequence ID" value="NLS10184.1"/>
    <property type="molecule type" value="Genomic_DNA"/>
</dbReference>
<keyword evidence="5 6" id="KW-0472">Membrane</keyword>
<gene>
    <name evidence="7" type="ORF">HGQ17_09265</name>
</gene>
<dbReference type="GO" id="GO:0005886">
    <property type="term" value="C:plasma membrane"/>
    <property type="evidence" value="ECO:0007669"/>
    <property type="project" value="UniProtKB-SubCell"/>
</dbReference>
<dbReference type="PANTHER" id="PTHR33545">
    <property type="entry name" value="UPF0750 MEMBRANE PROTEIN YITT-RELATED"/>
    <property type="match status" value="1"/>
</dbReference>
<dbReference type="Pfam" id="PF02588">
    <property type="entry name" value="YitT_membrane"/>
    <property type="match status" value="1"/>
</dbReference>
<evidence type="ECO:0000256" key="1">
    <source>
        <dbReference type="ARBA" id="ARBA00004651"/>
    </source>
</evidence>
<evidence type="ECO:0000256" key="5">
    <source>
        <dbReference type="ARBA" id="ARBA00023136"/>
    </source>
</evidence>
<comment type="subcellular location">
    <subcellularLocation>
        <location evidence="1">Cell membrane</location>
        <topology evidence="1">Multi-pass membrane protein</topology>
    </subcellularLocation>
</comment>
<keyword evidence="3 6" id="KW-0812">Transmembrane</keyword>
<dbReference type="InterPro" id="IPR051461">
    <property type="entry name" value="UPF0750_membrane"/>
</dbReference>
<dbReference type="AlphaFoldDB" id="A0A7X8TKF0"/>
<keyword evidence="8" id="KW-1185">Reference proteome</keyword>
<accession>A0A7X8TKF0</accession>
<keyword evidence="4 6" id="KW-1133">Transmembrane helix</keyword>
<keyword evidence="2" id="KW-1003">Cell membrane</keyword>
<evidence type="ECO:0000256" key="4">
    <source>
        <dbReference type="ARBA" id="ARBA00022989"/>
    </source>
</evidence>
<name>A0A7X8TKF0_9MICC</name>
<proteinExistence type="predicted"/>
<sequence>MAAMGLYLLEQADAVTGGTAGLALLLTHATPLSFAALFLLVNVPFFALALWRKGWKFTLKTIVCVGIVSGFTVICEMYFPVPDMHAVFGVVAGNVLVGMALLAVFRHGASLGGFNILALIAQEQFKMRAGYVQMSLDVTVVLLALTVIAPQGVLLSAFGAVIMNIILAFNHRPGRYRA</sequence>
<feature type="transmembrane region" description="Helical" evidence="6">
    <location>
        <begin position="153"/>
        <end position="170"/>
    </location>
</feature>
<evidence type="ECO:0000256" key="2">
    <source>
        <dbReference type="ARBA" id="ARBA00022475"/>
    </source>
</evidence>
<reference evidence="7 8" key="1">
    <citation type="submission" date="2020-04" db="EMBL/GenBank/DDBJ databases">
        <title>Nesterenkonia sp. nov., isolated from marine sediment.</title>
        <authorList>
            <person name="Zhang G."/>
        </authorList>
    </citation>
    <scope>NUCLEOTIDE SEQUENCE [LARGE SCALE GENOMIC DNA]</scope>
    <source>
        <strain evidence="7 8">MY13</strain>
    </source>
</reference>
<feature type="transmembrane region" description="Helical" evidence="6">
    <location>
        <begin position="57"/>
        <end position="79"/>
    </location>
</feature>
<comment type="caution">
    <text evidence="7">The sequence shown here is derived from an EMBL/GenBank/DDBJ whole genome shotgun (WGS) entry which is preliminary data.</text>
</comment>
<evidence type="ECO:0000313" key="7">
    <source>
        <dbReference type="EMBL" id="NLS10184.1"/>
    </source>
</evidence>
<dbReference type="PANTHER" id="PTHR33545:SF5">
    <property type="entry name" value="UPF0750 MEMBRANE PROTEIN YITT"/>
    <property type="match status" value="1"/>
</dbReference>